<evidence type="ECO:0000259" key="1">
    <source>
        <dbReference type="SMART" id="SM00382"/>
    </source>
</evidence>
<reference evidence="3" key="1">
    <citation type="submission" date="2020-01" db="EMBL/GenBank/DDBJ databases">
        <title>Sphingomonas sp. strain CSW-10.</title>
        <authorList>
            <person name="Chen W.-M."/>
        </authorList>
    </citation>
    <scope>NUCLEOTIDE SEQUENCE [LARGE SCALE GENOMIC DNA]</scope>
    <source>
        <strain evidence="3">CCP-1</strain>
    </source>
</reference>
<dbReference type="SMART" id="SM00382">
    <property type="entry name" value="AAA"/>
    <property type="match status" value="1"/>
</dbReference>
<dbReference type="SUPFAM" id="SSF52540">
    <property type="entry name" value="P-loop containing nucleoside triphosphate hydrolases"/>
    <property type="match status" value="1"/>
</dbReference>
<dbReference type="EMBL" id="JAAATW010000001">
    <property type="protein sequence ID" value="NBE06499.1"/>
    <property type="molecule type" value="Genomic_DNA"/>
</dbReference>
<protein>
    <submittedName>
        <fullName evidence="2">AAA family ATPase</fullName>
    </submittedName>
</protein>
<sequence>MGSILDIYTGYFGLSARPFAIAPDPDMLYWSNAHRRAYSLMEYAIVTRAPITLVTGEVGSGKTLLVQHLLRNVGDDVVFGLVSQVRGKAEDVLPWVLLALGEPAEPEDTMVDLFSRFEERLIREYAAGRRVVLVFDEAQNLSDTALEQIRTLTNMNTGTDELLQVFLVGHSSLKERIVGTILQPLAQRIGAACHLPAMDAETTGEYVRHRLRSVGGNDDIFTDDAVDLVHEHSGGLARLVNQLCDFSMVYAFSKGNPQVDDLTVMQVINDGVFFAGQALLPPAAREEVMHIPVFRSRATPQD</sequence>
<accession>A0ABW9Y3I6</accession>
<dbReference type="PANTHER" id="PTHR35894:SF1">
    <property type="entry name" value="PHOSPHORIBULOKINASE _ URIDINE KINASE FAMILY"/>
    <property type="match status" value="1"/>
</dbReference>
<dbReference type="RefSeq" id="WP_161765493.1">
    <property type="nucleotide sequence ID" value="NZ_JAAATW010000001.1"/>
</dbReference>
<organism evidence="2 3">
    <name type="scientific">Paragemmobacter ruber</name>
    <dbReference type="NCBI Taxonomy" id="1985673"/>
    <lineage>
        <taxon>Bacteria</taxon>
        <taxon>Pseudomonadati</taxon>
        <taxon>Pseudomonadota</taxon>
        <taxon>Alphaproteobacteria</taxon>
        <taxon>Rhodobacterales</taxon>
        <taxon>Paracoccaceae</taxon>
        <taxon>Paragemmobacter</taxon>
    </lineage>
</organism>
<dbReference type="InterPro" id="IPR049945">
    <property type="entry name" value="AAA_22"/>
</dbReference>
<dbReference type="PANTHER" id="PTHR35894">
    <property type="entry name" value="GENERAL SECRETION PATHWAY PROTEIN A-RELATED"/>
    <property type="match status" value="1"/>
</dbReference>
<dbReference type="Proteomes" id="UP001517376">
    <property type="component" value="Unassembled WGS sequence"/>
</dbReference>
<feature type="domain" description="AAA+ ATPase" evidence="1">
    <location>
        <begin position="48"/>
        <end position="202"/>
    </location>
</feature>
<gene>
    <name evidence="2" type="ORF">GU920_03065</name>
</gene>
<dbReference type="InterPro" id="IPR003593">
    <property type="entry name" value="AAA+_ATPase"/>
</dbReference>
<dbReference type="InterPro" id="IPR052026">
    <property type="entry name" value="ExeA_AAA_ATPase_DNA-bind"/>
</dbReference>
<name>A0ABW9Y3I6_9RHOB</name>
<dbReference type="Gene3D" id="3.40.50.300">
    <property type="entry name" value="P-loop containing nucleotide triphosphate hydrolases"/>
    <property type="match status" value="1"/>
</dbReference>
<comment type="caution">
    <text evidence="2">The sequence shown here is derived from an EMBL/GenBank/DDBJ whole genome shotgun (WGS) entry which is preliminary data.</text>
</comment>
<evidence type="ECO:0000313" key="3">
    <source>
        <dbReference type="Proteomes" id="UP001517376"/>
    </source>
</evidence>
<proteinExistence type="predicted"/>
<dbReference type="InterPro" id="IPR027417">
    <property type="entry name" value="P-loop_NTPase"/>
</dbReference>
<dbReference type="Pfam" id="PF13401">
    <property type="entry name" value="AAA_22"/>
    <property type="match status" value="1"/>
</dbReference>
<keyword evidence="3" id="KW-1185">Reference proteome</keyword>
<evidence type="ECO:0000313" key="2">
    <source>
        <dbReference type="EMBL" id="NBE06499.1"/>
    </source>
</evidence>